<sequence length="100" mass="11811">MGRWAIKYKSTTPMTADGMPMDGRGCSMKRDENNVDRRERLCNSSSKRGREGRMTVFAFFWRWRWNVEEEGEEITDRSTRHRPSSNSFPRNPQPSGPLRR</sequence>
<feature type="region of interest" description="Disordered" evidence="1">
    <location>
        <begin position="70"/>
        <end position="100"/>
    </location>
</feature>
<gene>
    <name evidence="2" type="ORF">CPB84DRAFT_165525</name>
</gene>
<feature type="compositionally biased region" description="Basic and acidic residues" evidence="1">
    <location>
        <begin position="28"/>
        <end position="41"/>
    </location>
</feature>
<reference evidence="2" key="1">
    <citation type="submission" date="2020-11" db="EMBL/GenBank/DDBJ databases">
        <authorList>
            <consortium name="DOE Joint Genome Institute"/>
            <person name="Ahrendt S."/>
            <person name="Riley R."/>
            <person name="Andreopoulos W."/>
            <person name="LaButti K."/>
            <person name="Pangilinan J."/>
            <person name="Ruiz-duenas F.J."/>
            <person name="Barrasa J.M."/>
            <person name="Sanchez-Garcia M."/>
            <person name="Camarero S."/>
            <person name="Miyauchi S."/>
            <person name="Serrano A."/>
            <person name="Linde D."/>
            <person name="Babiker R."/>
            <person name="Drula E."/>
            <person name="Ayuso-Fernandez I."/>
            <person name="Pacheco R."/>
            <person name="Padilla G."/>
            <person name="Ferreira P."/>
            <person name="Barriuso J."/>
            <person name="Kellner H."/>
            <person name="Castanera R."/>
            <person name="Alfaro M."/>
            <person name="Ramirez L."/>
            <person name="Pisabarro A.G."/>
            <person name="Kuo A."/>
            <person name="Tritt A."/>
            <person name="Lipzen A."/>
            <person name="He G."/>
            <person name="Yan M."/>
            <person name="Ng V."/>
            <person name="Cullen D."/>
            <person name="Martin F."/>
            <person name="Rosso M.-N."/>
            <person name="Henrissat B."/>
            <person name="Hibbett D."/>
            <person name="Martinez A.T."/>
            <person name="Grigoriev I.V."/>
        </authorList>
    </citation>
    <scope>NUCLEOTIDE SEQUENCE</scope>
    <source>
        <strain evidence="2">AH 44721</strain>
    </source>
</reference>
<comment type="caution">
    <text evidence="2">The sequence shown here is derived from an EMBL/GenBank/DDBJ whole genome shotgun (WGS) entry which is preliminary data.</text>
</comment>
<dbReference type="EMBL" id="JADNYJ010000011">
    <property type="protein sequence ID" value="KAF8908577.1"/>
    <property type="molecule type" value="Genomic_DNA"/>
</dbReference>
<keyword evidence="3" id="KW-1185">Reference proteome</keyword>
<feature type="compositionally biased region" description="Pro residues" evidence="1">
    <location>
        <begin position="91"/>
        <end position="100"/>
    </location>
</feature>
<accession>A0A9P5NYA4</accession>
<feature type="region of interest" description="Disordered" evidence="1">
    <location>
        <begin position="1"/>
        <end position="48"/>
    </location>
</feature>
<name>A0A9P5NYA4_GYMJU</name>
<evidence type="ECO:0000313" key="3">
    <source>
        <dbReference type="Proteomes" id="UP000724874"/>
    </source>
</evidence>
<protein>
    <submittedName>
        <fullName evidence="2">Uncharacterized protein</fullName>
    </submittedName>
</protein>
<evidence type="ECO:0000256" key="1">
    <source>
        <dbReference type="SAM" id="MobiDB-lite"/>
    </source>
</evidence>
<proteinExistence type="predicted"/>
<evidence type="ECO:0000313" key="2">
    <source>
        <dbReference type="EMBL" id="KAF8908577.1"/>
    </source>
</evidence>
<organism evidence="2 3">
    <name type="scientific">Gymnopilus junonius</name>
    <name type="common">Spectacular rustgill mushroom</name>
    <name type="synonym">Gymnopilus spectabilis subsp. junonius</name>
    <dbReference type="NCBI Taxonomy" id="109634"/>
    <lineage>
        <taxon>Eukaryota</taxon>
        <taxon>Fungi</taxon>
        <taxon>Dikarya</taxon>
        <taxon>Basidiomycota</taxon>
        <taxon>Agaricomycotina</taxon>
        <taxon>Agaricomycetes</taxon>
        <taxon>Agaricomycetidae</taxon>
        <taxon>Agaricales</taxon>
        <taxon>Agaricineae</taxon>
        <taxon>Hymenogastraceae</taxon>
        <taxon>Gymnopilus</taxon>
    </lineage>
</organism>
<dbReference type="Proteomes" id="UP000724874">
    <property type="component" value="Unassembled WGS sequence"/>
</dbReference>
<dbReference type="AlphaFoldDB" id="A0A9P5NYA4"/>